<feature type="domain" description="Autotransporter" evidence="1">
    <location>
        <begin position="124"/>
        <end position="376"/>
    </location>
</feature>
<evidence type="ECO:0000313" key="3">
    <source>
        <dbReference type="Proteomes" id="UP000509782"/>
    </source>
</evidence>
<dbReference type="InterPro" id="IPR003991">
    <property type="entry name" value="Pertactin_virulence_factor"/>
</dbReference>
<dbReference type="SMART" id="SM00869">
    <property type="entry name" value="Autotransporter"/>
    <property type="match status" value="1"/>
</dbReference>
<dbReference type="PANTHER" id="PTHR35037">
    <property type="entry name" value="C-TERMINAL REGION OF AIDA-LIKE PROTEIN"/>
    <property type="match status" value="1"/>
</dbReference>
<dbReference type="Proteomes" id="UP000509782">
    <property type="component" value="Chromosome"/>
</dbReference>
<dbReference type="Pfam" id="PF03797">
    <property type="entry name" value="Autotransporter"/>
    <property type="match status" value="1"/>
</dbReference>
<dbReference type="PROSITE" id="PS51208">
    <property type="entry name" value="AUTOTRANSPORTER"/>
    <property type="match status" value="1"/>
</dbReference>
<dbReference type="InterPro" id="IPR051551">
    <property type="entry name" value="Autotransporter_adhesion"/>
</dbReference>
<dbReference type="Gene3D" id="2.40.128.130">
    <property type="entry name" value="Autotransporter beta-domain"/>
    <property type="match status" value="1"/>
</dbReference>
<gene>
    <name evidence="2" type="ORF">FOC81_09250</name>
</gene>
<sequence>MTIESPLRTARPILSLPAFPSLKRAAILALTAACLAPGLDAAAAPLTPAQLAAQQRAAERAAQRAAQQAALEAAMEARRQALEAYRKEAEARGANAVAMAQTASILLLDTELGTVGQRQGELRAMPDKGGLWVRGTGSTYKVETANASRFDQDASAISVGGDYAWNLDTAKVYLGAFVGLSESRQDAEFNTRGKIDSRYAGIYLSYVDDNGLYVDVVNKVGRIDQDVRFDLPLDRGTYNDDVSHTTYSGSVEVGYHWRLADGWFVEPQLQGIYSRSSQTSIEGRAGLRAGRDFSLAGGGTVQPYARVSYLKQFSHDDTVGFGDSTYDVALPGNRWQLGGGVAVETGRHRAFVDLQYGTGSSVSQEVTANIGYTFRF</sequence>
<dbReference type="RefSeq" id="WP_174716139.1">
    <property type="nucleotide sequence ID" value="NZ_CADIKP010000025.1"/>
</dbReference>
<proteinExistence type="predicted"/>
<evidence type="ECO:0000259" key="1">
    <source>
        <dbReference type="PROSITE" id="PS51208"/>
    </source>
</evidence>
<dbReference type="PANTHER" id="PTHR35037:SF7">
    <property type="entry name" value="AUTOTRANSPORTER"/>
    <property type="match status" value="1"/>
</dbReference>
<dbReference type="InterPro" id="IPR006315">
    <property type="entry name" value="OM_autotransptr_brl_dom"/>
</dbReference>
<dbReference type="GO" id="GO:0019867">
    <property type="term" value="C:outer membrane"/>
    <property type="evidence" value="ECO:0007669"/>
    <property type="project" value="InterPro"/>
</dbReference>
<accession>A0A6J5I0Y0</accession>
<dbReference type="NCBIfam" id="TIGR01414">
    <property type="entry name" value="autotrans_barl"/>
    <property type="match status" value="1"/>
</dbReference>
<dbReference type="InterPro" id="IPR036709">
    <property type="entry name" value="Autotransporte_beta_dom_sf"/>
</dbReference>
<dbReference type="PRINTS" id="PR01484">
    <property type="entry name" value="PRTACTNFAMLY"/>
</dbReference>
<dbReference type="InterPro" id="IPR005546">
    <property type="entry name" value="Autotransporte_beta"/>
</dbReference>
<dbReference type="SUPFAM" id="SSF103515">
    <property type="entry name" value="Autotransporter"/>
    <property type="match status" value="1"/>
</dbReference>
<dbReference type="AlphaFoldDB" id="A0A6J5I0Y0"/>
<reference evidence="2 3" key="1">
    <citation type="submission" date="2020-05" db="EMBL/GenBank/DDBJ databases">
        <title>FDA dAtabase for Regulatory Grade micrObial Sequences (FDA-ARGOS): Supporting development and validation of Infectious Disease Dx tests.</title>
        <authorList>
            <person name="Sproer C."/>
            <person name="Gronow S."/>
            <person name="Severitt S."/>
            <person name="Schroder I."/>
            <person name="Tallon L."/>
            <person name="Sadzewicz L."/>
            <person name="Zhao X."/>
            <person name="Vavikolanu K."/>
            <person name="Mehta A."/>
            <person name="Aluvathingal J."/>
            <person name="Nadendla S."/>
            <person name="Myers T."/>
            <person name="Yan Y."/>
            <person name="Sichtig H."/>
        </authorList>
    </citation>
    <scope>NUCLEOTIDE SEQUENCE [LARGE SCALE GENOMIC DNA]</scope>
    <source>
        <strain evidence="2 3">FDAARGOS_787</strain>
    </source>
</reference>
<name>A0A6J5I0Y0_ACHDE</name>
<organism evidence="2 3">
    <name type="scientific">Achromobacter denitrificans</name>
    <name type="common">Alcaligenes denitrificans</name>
    <dbReference type="NCBI Taxonomy" id="32002"/>
    <lineage>
        <taxon>Bacteria</taxon>
        <taxon>Pseudomonadati</taxon>
        <taxon>Pseudomonadota</taxon>
        <taxon>Betaproteobacteria</taxon>
        <taxon>Burkholderiales</taxon>
        <taxon>Alcaligenaceae</taxon>
        <taxon>Achromobacter</taxon>
    </lineage>
</organism>
<dbReference type="EMBL" id="CP054569">
    <property type="protein sequence ID" value="QKQ46867.1"/>
    <property type="molecule type" value="Genomic_DNA"/>
</dbReference>
<protein>
    <submittedName>
        <fullName evidence="2">Autotransporter outer membrane beta-barrel domain-containing protein</fullName>
    </submittedName>
</protein>
<evidence type="ECO:0000313" key="2">
    <source>
        <dbReference type="EMBL" id="QKQ46867.1"/>
    </source>
</evidence>